<feature type="chain" id="PRO_5032759542" evidence="1">
    <location>
        <begin position="28"/>
        <end position="490"/>
    </location>
</feature>
<keyword evidence="3" id="KW-1185">Reference proteome</keyword>
<organism evidence="2 3">
    <name type="scientific">Stappia albiluteola</name>
    <dbReference type="NCBI Taxonomy" id="2758565"/>
    <lineage>
        <taxon>Bacteria</taxon>
        <taxon>Pseudomonadati</taxon>
        <taxon>Pseudomonadota</taxon>
        <taxon>Alphaproteobacteria</taxon>
        <taxon>Hyphomicrobiales</taxon>
        <taxon>Stappiaceae</taxon>
        <taxon>Stappia</taxon>
    </lineage>
</organism>
<dbReference type="PANTHER" id="PTHR30203:SF24">
    <property type="entry name" value="BLR4935 PROTEIN"/>
    <property type="match status" value="1"/>
</dbReference>
<dbReference type="InterPro" id="IPR010131">
    <property type="entry name" value="MdtP/NodT-like"/>
</dbReference>
<evidence type="ECO:0000256" key="1">
    <source>
        <dbReference type="SAM" id="SignalP"/>
    </source>
</evidence>
<dbReference type="RefSeq" id="WP_182161114.1">
    <property type="nucleotide sequence ID" value="NZ_JACFXV010000006.1"/>
</dbReference>
<dbReference type="AlphaFoldDB" id="A0A839A7M6"/>
<dbReference type="GO" id="GO:0015562">
    <property type="term" value="F:efflux transmembrane transporter activity"/>
    <property type="evidence" value="ECO:0007669"/>
    <property type="project" value="InterPro"/>
</dbReference>
<keyword evidence="1" id="KW-0732">Signal</keyword>
<evidence type="ECO:0000313" key="3">
    <source>
        <dbReference type="Proteomes" id="UP000541109"/>
    </source>
</evidence>
<feature type="signal peptide" evidence="1">
    <location>
        <begin position="1"/>
        <end position="27"/>
    </location>
</feature>
<name>A0A839A7M6_9HYPH</name>
<protein>
    <submittedName>
        <fullName evidence="2">TolC family protein</fullName>
    </submittedName>
</protein>
<comment type="caution">
    <text evidence="2">The sequence shown here is derived from an EMBL/GenBank/DDBJ whole genome shotgun (WGS) entry which is preliminary data.</text>
</comment>
<dbReference type="Proteomes" id="UP000541109">
    <property type="component" value="Unassembled WGS sequence"/>
</dbReference>
<proteinExistence type="predicted"/>
<accession>A0A839A7M6</accession>
<dbReference type="PANTHER" id="PTHR30203">
    <property type="entry name" value="OUTER MEMBRANE CATION EFFLUX PROTEIN"/>
    <property type="match status" value="1"/>
</dbReference>
<gene>
    <name evidence="2" type="ORF">H2509_00310</name>
</gene>
<sequence length="490" mass="52889">MRRIARQMGAVSLLSLLAGACASTAQISEYSEPGAGFSTVAETTRKATGRSSVWIQNQEHAESLKKQVHGLVHKKTVSADTAIQVALLNNRGLQAAYADLGMSAADVWQQLLPENPRVSIGTFGIGAPGLDAFRSIEGTVAANILSLATRKDRVDLADTRFRQAQLRAAEETLRLAGATRKAWIDAVSGFEAVQVLNQAQVAADAASELAEKLGETGALPKAGQAREHVFYAELTGQKAEARLAARLAKEELARLMGLWGDEVDFFVPDQLPALPGRLAVKDAVEAEALKNRVDLQIARLELEAMSKSYRFTEATRYVTDLELIGGLEVERERDDGETSTSTTPQFELEFVIPVFDSGKARLRKAELAYMRAANLLAERAVNIRSEARSAYTAYRSTHDIARHYQTNVLPLRTRIEEEGLLTNNAMFTNTFELLADTRAKTNAMLLAGRAKRDFWLADADLSGAIFGGRGAAGGGDSEAIAVADSSGGGH</sequence>
<evidence type="ECO:0000313" key="2">
    <source>
        <dbReference type="EMBL" id="MBA5775560.1"/>
    </source>
</evidence>
<reference evidence="2 3" key="1">
    <citation type="submission" date="2020-07" db="EMBL/GenBank/DDBJ databases">
        <title>Stappia sp., F7233, whole genome shotgun sequencing project.</title>
        <authorList>
            <person name="Jiang S."/>
            <person name="Liu Z.W."/>
            <person name="Du Z.J."/>
        </authorList>
    </citation>
    <scope>NUCLEOTIDE SEQUENCE [LARGE SCALE GENOMIC DNA]</scope>
    <source>
        <strain evidence="2 3">F7233</strain>
    </source>
</reference>
<dbReference type="PROSITE" id="PS51257">
    <property type="entry name" value="PROKAR_LIPOPROTEIN"/>
    <property type="match status" value="1"/>
</dbReference>
<dbReference type="Gene3D" id="1.20.1600.10">
    <property type="entry name" value="Outer membrane efflux proteins (OEP)"/>
    <property type="match status" value="1"/>
</dbReference>
<dbReference type="EMBL" id="JACFXV010000006">
    <property type="protein sequence ID" value="MBA5775560.1"/>
    <property type="molecule type" value="Genomic_DNA"/>
</dbReference>
<dbReference type="SUPFAM" id="SSF56954">
    <property type="entry name" value="Outer membrane efflux proteins (OEP)"/>
    <property type="match status" value="1"/>
</dbReference>